<sequence>MAGVRWDPARRRRDAAPRLRGAERRRLRSALDVAVPRIVRDVRCARRGVRRRRRAAPAAPLLPGGIVTPPTRTDETDTVRDLDDASTFVGGIAFPAARADLLLHAIVTHATPRLIGELRALPDVVFPDADAVIDALHDR</sequence>
<proteinExistence type="predicted"/>
<dbReference type="EMBL" id="RZNB01000004">
    <property type="protein sequence ID" value="RWZ50064.1"/>
    <property type="molecule type" value="Genomic_DNA"/>
</dbReference>
<reference evidence="2 3" key="1">
    <citation type="submission" date="2018-12" db="EMBL/GenBank/DDBJ databases">
        <authorList>
            <person name="Li F."/>
        </authorList>
    </citation>
    <scope>NUCLEOTIDE SEQUENCE [LARGE SCALE GENOMIC DNA]</scope>
    <source>
        <strain evidence="2 3">11W25H-1</strain>
    </source>
</reference>
<dbReference type="Pfam" id="PF11387">
    <property type="entry name" value="DUF2795"/>
    <property type="match status" value="1"/>
</dbReference>
<organism evidence="2 3">
    <name type="scientific">Labedella phragmitis</name>
    <dbReference type="NCBI Taxonomy" id="2498849"/>
    <lineage>
        <taxon>Bacteria</taxon>
        <taxon>Bacillati</taxon>
        <taxon>Actinomycetota</taxon>
        <taxon>Actinomycetes</taxon>
        <taxon>Micrococcales</taxon>
        <taxon>Microbacteriaceae</taxon>
        <taxon>Labedella</taxon>
    </lineage>
</organism>
<protein>
    <submittedName>
        <fullName evidence="2">DUF2795 domain-containing protein</fullName>
    </submittedName>
</protein>
<comment type="caution">
    <text evidence="2">The sequence shown here is derived from an EMBL/GenBank/DDBJ whole genome shotgun (WGS) entry which is preliminary data.</text>
</comment>
<name>A0A3S4AJP4_9MICO</name>
<evidence type="ECO:0000256" key="1">
    <source>
        <dbReference type="SAM" id="MobiDB-lite"/>
    </source>
</evidence>
<dbReference type="InterPro" id="IPR021527">
    <property type="entry name" value="DUF2795"/>
</dbReference>
<dbReference type="Proteomes" id="UP000288547">
    <property type="component" value="Unassembled WGS sequence"/>
</dbReference>
<dbReference type="AlphaFoldDB" id="A0A3S4AJP4"/>
<dbReference type="OrthoDB" id="5124012at2"/>
<feature type="region of interest" description="Disordered" evidence="1">
    <location>
        <begin position="54"/>
        <end position="77"/>
    </location>
</feature>
<keyword evidence="3" id="KW-1185">Reference proteome</keyword>
<gene>
    <name evidence="2" type="ORF">ELQ90_12030</name>
</gene>
<accession>A0A3S4AJP4</accession>
<evidence type="ECO:0000313" key="3">
    <source>
        <dbReference type="Proteomes" id="UP000288547"/>
    </source>
</evidence>
<evidence type="ECO:0000313" key="2">
    <source>
        <dbReference type="EMBL" id="RWZ50064.1"/>
    </source>
</evidence>